<evidence type="ECO:0000256" key="3">
    <source>
        <dbReference type="ARBA" id="ARBA00022475"/>
    </source>
</evidence>
<evidence type="ECO:0000313" key="11">
    <source>
        <dbReference type="EMBL" id="PQP79733.1"/>
    </source>
</evidence>
<evidence type="ECO:0000256" key="2">
    <source>
        <dbReference type="ARBA" id="ARBA00022448"/>
    </source>
</evidence>
<evidence type="ECO:0000256" key="9">
    <source>
        <dbReference type="SAM" id="Coils"/>
    </source>
</evidence>
<keyword evidence="9" id="KW-0175">Coiled coil</keyword>
<keyword evidence="7 10" id="KW-0472">Membrane</keyword>
<dbReference type="Proteomes" id="UP000238672">
    <property type="component" value="Unassembled WGS sequence"/>
</dbReference>
<keyword evidence="6" id="KW-0406">Ion transport</keyword>
<dbReference type="PANTHER" id="PTHR30266">
    <property type="entry name" value="MECHANOSENSITIVE CHANNEL MSCL"/>
    <property type="match status" value="1"/>
</dbReference>
<evidence type="ECO:0000313" key="12">
    <source>
        <dbReference type="Proteomes" id="UP000238672"/>
    </source>
</evidence>
<gene>
    <name evidence="11" type="primary">mscL</name>
    <name evidence="11" type="ORF">C6B37_01415</name>
</gene>
<accession>A0A2S8NUT1</accession>
<keyword evidence="5 10" id="KW-1133">Transmembrane helix</keyword>
<dbReference type="InterPro" id="IPR036019">
    <property type="entry name" value="MscL_channel"/>
</dbReference>
<protein>
    <submittedName>
        <fullName evidence="11">Large conductance mechanosensitive channel protein MscL</fullName>
    </submittedName>
</protein>
<keyword evidence="2" id="KW-0813">Transport</keyword>
<evidence type="ECO:0000256" key="10">
    <source>
        <dbReference type="SAM" id="Phobius"/>
    </source>
</evidence>
<dbReference type="SUPFAM" id="SSF81330">
    <property type="entry name" value="Gated mechanosensitive channel"/>
    <property type="match status" value="1"/>
</dbReference>
<dbReference type="EMBL" id="PUUG01000036">
    <property type="protein sequence ID" value="PQP79733.1"/>
    <property type="molecule type" value="Genomic_DNA"/>
</dbReference>
<feature type="transmembrane region" description="Helical" evidence="10">
    <location>
        <begin position="21"/>
        <end position="42"/>
    </location>
</feature>
<dbReference type="InterPro" id="IPR037673">
    <property type="entry name" value="MSC/AndL"/>
</dbReference>
<dbReference type="AlphaFoldDB" id="A0A2S8NUT1"/>
<keyword evidence="8" id="KW-0407">Ion channel</keyword>
<evidence type="ECO:0000256" key="7">
    <source>
        <dbReference type="ARBA" id="ARBA00023136"/>
    </source>
</evidence>
<proteinExistence type="predicted"/>
<keyword evidence="3" id="KW-1003">Cell membrane</keyword>
<keyword evidence="4 10" id="KW-0812">Transmembrane</keyword>
<evidence type="ECO:0000256" key="5">
    <source>
        <dbReference type="ARBA" id="ARBA00022989"/>
    </source>
</evidence>
<evidence type="ECO:0000256" key="6">
    <source>
        <dbReference type="ARBA" id="ARBA00023065"/>
    </source>
</evidence>
<feature type="transmembrane region" description="Helical" evidence="10">
    <location>
        <begin position="82"/>
        <end position="100"/>
    </location>
</feature>
<keyword evidence="12" id="KW-1185">Reference proteome</keyword>
<dbReference type="Gene3D" id="1.10.1200.120">
    <property type="entry name" value="Large-conductance mechanosensitive channel, MscL, domain 1"/>
    <property type="match status" value="1"/>
</dbReference>
<feature type="coiled-coil region" evidence="9">
    <location>
        <begin position="117"/>
        <end position="144"/>
    </location>
</feature>
<evidence type="ECO:0000256" key="1">
    <source>
        <dbReference type="ARBA" id="ARBA00004141"/>
    </source>
</evidence>
<evidence type="ECO:0000256" key="4">
    <source>
        <dbReference type="ARBA" id="ARBA00022692"/>
    </source>
</evidence>
<dbReference type="Pfam" id="PF01741">
    <property type="entry name" value="MscL"/>
    <property type="match status" value="1"/>
</dbReference>
<dbReference type="InterPro" id="IPR001185">
    <property type="entry name" value="MS_channel"/>
</dbReference>
<comment type="caution">
    <text evidence="11">The sequence shown here is derived from an EMBL/GenBank/DDBJ whole genome shotgun (WGS) entry which is preliminary data.</text>
</comment>
<dbReference type="PANTHER" id="PTHR30266:SF2">
    <property type="entry name" value="LARGE-CONDUCTANCE MECHANOSENSITIVE CHANNEL"/>
    <property type="match status" value="1"/>
</dbReference>
<dbReference type="NCBIfam" id="TIGR00220">
    <property type="entry name" value="mscL"/>
    <property type="match status" value="1"/>
</dbReference>
<dbReference type="GO" id="GO:0008381">
    <property type="term" value="F:mechanosensitive monoatomic ion channel activity"/>
    <property type="evidence" value="ECO:0007669"/>
    <property type="project" value="InterPro"/>
</dbReference>
<organism evidence="11 12">
    <name type="scientific">Candidatus Phytoplasma phoenicium</name>
    <dbReference type="NCBI Taxonomy" id="198422"/>
    <lineage>
        <taxon>Bacteria</taxon>
        <taxon>Bacillati</taxon>
        <taxon>Mycoplasmatota</taxon>
        <taxon>Mollicutes</taxon>
        <taxon>Acholeplasmatales</taxon>
        <taxon>Acholeplasmataceae</taxon>
        <taxon>Candidatus Phytoplasma</taxon>
        <taxon>16SrIX (Pigeon pea witches'-broom group)</taxon>
    </lineage>
</organism>
<name>A0A2S8NUT1_9MOLU</name>
<dbReference type="GO" id="GO:0016020">
    <property type="term" value="C:membrane"/>
    <property type="evidence" value="ECO:0007669"/>
    <property type="project" value="UniProtKB-SubCell"/>
</dbReference>
<evidence type="ECO:0000256" key="8">
    <source>
        <dbReference type="ARBA" id="ARBA00023303"/>
    </source>
</evidence>
<comment type="subcellular location">
    <subcellularLocation>
        <location evidence="1">Membrane</location>
        <topology evidence="1">Multi-pass membrane protein</topology>
    </subcellularLocation>
</comment>
<sequence length="153" mass="17790">MFSKLKNQWSDFTNFIYKGDLAKFTVAFIMGQLFTKVVASFSTDIVMPPINWFLSNRNFDNLKLDLNNQGISINYGIFLQKLFEFLLVSFILYLILNIFLKKIEKTQENTITQPNLELNAIKNIESLEKEKIELLKQISASLKNNQNNHSSKN</sequence>
<reference evidence="11 12" key="1">
    <citation type="submission" date="2018-02" db="EMBL/GenBank/DDBJ databases">
        <title>Metagenomics reveals mixed infection of spiroplasma and phytoplasma in chicory.</title>
        <authorList>
            <person name="Polano C."/>
            <person name="Moruzzi S."/>
            <person name="Ermacora P."/>
            <person name="Ferrini F."/>
            <person name="Martini M."/>
            <person name="Firrao G."/>
        </authorList>
    </citation>
    <scope>NUCLEOTIDE SEQUENCE [LARGE SCALE GENOMIC DNA]</scope>
    <source>
        <strain evidence="11 12">ChiP</strain>
    </source>
</reference>